<dbReference type="InterPro" id="IPR018333">
    <property type="entry name" value="Squalene_cyclase"/>
</dbReference>
<feature type="compositionally biased region" description="Basic and acidic residues" evidence="5">
    <location>
        <begin position="522"/>
        <end position="541"/>
    </location>
</feature>
<keyword evidence="3" id="KW-0677">Repeat</keyword>
<keyword evidence="9" id="KW-1185">Reference proteome</keyword>
<dbReference type="InterPro" id="IPR032697">
    <property type="entry name" value="SQ_cyclase_N"/>
</dbReference>
<dbReference type="Gene3D" id="1.50.10.20">
    <property type="match status" value="2"/>
</dbReference>
<dbReference type="RefSeq" id="WP_189115520.1">
    <property type="nucleotide sequence ID" value="NZ_BMQC01000016.1"/>
</dbReference>
<evidence type="ECO:0000256" key="5">
    <source>
        <dbReference type="SAM" id="MobiDB-lite"/>
    </source>
</evidence>
<dbReference type="PANTHER" id="PTHR11764">
    <property type="entry name" value="TERPENE CYCLASE/MUTASE FAMILY MEMBER"/>
    <property type="match status" value="1"/>
</dbReference>
<feature type="region of interest" description="Disordered" evidence="5">
    <location>
        <begin position="522"/>
        <end position="544"/>
    </location>
</feature>
<feature type="domain" description="Squalene cyclase C-terminal" evidence="6">
    <location>
        <begin position="306"/>
        <end position="619"/>
    </location>
</feature>
<organism evidence="8 9">
    <name type="scientific">Pilimelia terevasa</name>
    <dbReference type="NCBI Taxonomy" id="53372"/>
    <lineage>
        <taxon>Bacteria</taxon>
        <taxon>Bacillati</taxon>
        <taxon>Actinomycetota</taxon>
        <taxon>Actinomycetes</taxon>
        <taxon>Micromonosporales</taxon>
        <taxon>Micromonosporaceae</taxon>
        <taxon>Pilimelia</taxon>
    </lineage>
</organism>
<comment type="similarity">
    <text evidence="2">Belongs to the terpene cyclase/mutase family.</text>
</comment>
<dbReference type="InterPro" id="IPR008930">
    <property type="entry name" value="Terpenoid_cyclase/PrenylTrfase"/>
</dbReference>
<gene>
    <name evidence="8" type="ORF">GCM10010124_35980</name>
</gene>
<evidence type="ECO:0000259" key="6">
    <source>
        <dbReference type="Pfam" id="PF13243"/>
    </source>
</evidence>
<dbReference type="AlphaFoldDB" id="A0A8J3BVL9"/>
<dbReference type="Pfam" id="PF13249">
    <property type="entry name" value="SQHop_cyclase_N"/>
    <property type="match status" value="1"/>
</dbReference>
<dbReference type="UniPathway" id="UPA00337"/>
<keyword evidence="4" id="KW-0413">Isomerase</keyword>
<evidence type="ECO:0000259" key="7">
    <source>
        <dbReference type="Pfam" id="PF13249"/>
    </source>
</evidence>
<dbReference type="InterPro" id="IPR006400">
    <property type="entry name" value="Hopene-cyclase"/>
</dbReference>
<reference evidence="8" key="1">
    <citation type="journal article" date="2014" name="Int. J. Syst. Evol. Microbiol.">
        <title>Complete genome sequence of Corynebacterium casei LMG S-19264T (=DSM 44701T), isolated from a smear-ripened cheese.</title>
        <authorList>
            <consortium name="US DOE Joint Genome Institute (JGI-PGF)"/>
            <person name="Walter F."/>
            <person name="Albersmeier A."/>
            <person name="Kalinowski J."/>
            <person name="Ruckert C."/>
        </authorList>
    </citation>
    <scope>NUCLEOTIDE SEQUENCE</scope>
    <source>
        <strain evidence="8">JCM 3091</strain>
    </source>
</reference>
<dbReference type="Proteomes" id="UP000662200">
    <property type="component" value="Unassembled WGS sequence"/>
</dbReference>
<sequence>MAVSAVGLAGTAADAARDRARDRLAALQRPTGGWQAQVESDVRVAAEDLLLRELLGVRTAEDTAATARAIRRRQRPNGTWPTFPGGPGERGATVEAYLALRLAGDPIDAPHMAAAAAYVRAAGGVARADARARGWLAVCGLWPYDRLPAAPVELLLLGRGAPVRLGDWSCRARRTAVALAVVGAVRPVAALPFDLAELDSPHPPPTGPGGVGGLAARAWRRYGRRPPRGRRARALRLAADWLLARQEGDGSWGGRGQTVWALVALHGLGHCVGEPVVVRGLAALDRGVRVVPGPDGPVREVAGCRSAVRDTALALRALGAAGTPAADPGVVRAACWLRDEEVRRPGDWQQRRPHVTPGGWAADCDNDGSPDAADTAAVLLALPAVRGSGDPHRLGPAAARAAAWLIGMQDADGGWSRADGGRPRRWAGLLGDGLLPDVDPPATDVTAPVLEALCRLGHGGTAAVARGVAWLLCQQERDGSWGGRRGVHHVHGTGAALLALAAAGVPPAHPAVRRAVTWLDRRQQDDGGWGEDPRARRDPEWVGRGTATASQTAWAVLGLLAAGERTGAAAGGVGWLVRRQRPDGDWDESEYTGVDEAGDPYRHDLYRLAYPLWALGRYTRGD</sequence>
<dbReference type="EMBL" id="BMQC01000016">
    <property type="protein sequence ID" value="GGK40081.1"/>
    <property type="molecule type" value="Genomic_DNA"/>
</dbReference>
<evidence type="ECO:0000256" key="1">
    <source>
        <dbReference type="ARBA" id="ARBA00004999"/>
    </source>
</evidence>
<evidence type="ECO:0000313" key="8">
    <source>
        <dbReference type="EMBL" id="GGK40081.1"/>
    </source>
</evidence>
<feature type="domain" description="Squalene cyclase N-terminal" evidence="7">
    <location>
        <begin position="19"/>
        <end position="286"/>
    </location>
</feature>
<protein>
    <submittedName>
        <fullName evidence="8">Squalene-hopene cyclase</fullName>
    </submittedName>
</protein>
<evidence type="ECO:0000256" key="3">
    <source>
        <dbReference type="ARBA" id="ARBA00022737"/>
    </source>
</evidence>
<name>A0A8J3BVL9_9ACTN</name>
<evidence type="ECO:0000313" key="9">
    <source>
        <dbReference type="Proteomes" id="UP000662200"/>
    </source>
</evidence>
<comment type="caution">
    <text evidence="8">The sequence shown here is derived from an EMBL/GenBank/DDBJ whole genome shotgun (WGS) entry which is preliminary data.</text>
</comment>
<dbReference type="GO" id="GO:0005811">
    <property type="term" value="C:lipid droplet"/>
    <property type="evidence" value="ECO:0007669"/>
    <property type="project" value="InterPro"/>
</dbReference>
<dbReference type="GO" id="GO:0016104">
    <property type="term" value="P:triterpenoid biosynthetic process"/>
    <property type="evidence" value="ECO:0007669"/>
    <property type="project" value="InterPro"/>
</dbReference>
<reference evidence="8" key="2">
    <citation type="submission" date="2020-09" db="EMBL/GenBank/DDBJ databases">
        <authorList>
            <person name="Sun Q."/>
            <person name="Ohkuma M."/>
        </authorList>
    </citation>
    <scope>NUCLEOTIDE SEQUENCE</scope>
    <source>
        <strain evidence="8">JCM 3091</strain>
    </source>
</reference>
<comment type="pathway">
    <text evidence="1">Secondary metabolite biosynthesis; hopanoid biosynthesis.</text>
</comment>
<dbReference type="NCBIfam" id="TIGR01507">
    <property type="entry name" value="hopene_cyclase"/>
    <property type="match status" value="1"/>
</dbReference>
<dbReference type="InterPro" id="IPR032696">
    <property type="entry name" value="SQ_cyclase_C"/>
</dbReference>
<evidence type="ECO:0000256" key="4">
    <source>
        <dbReference type="ARBA" id="ARBA00023235"/>
    </source>
</evidence>
<evidence type="ECO:0000256" key="2">
    <source>
        <dbReference type="ARBA" id="ARBA00009755"/>
    </source>
</evidence>
<proteinExistence type="inferred from homology"/>
<dbReference type="SUPFAM" id="SSF48239">
    <property type="entry name" value="Terpenoid cyclases/Protein prenyltransferases"/>
    <property type="match status" value="2"/>
</dbReference>
<accession>A0A8J3BVL9</accession>
<dbReference type="GO" id="GO:0016866">
    <property type="term" value="F:intramolecular transferase activity"/>
    <property type="evidence" value="ECO:0007669"/>
    <property type="project" value="InterPro"/>
</dbReference>
<dbReference type="PANTHER" id="PTHR11764:SF20">
    <property type="entry name" value="LANOSTEROL SYNTHASE"/>
    <property type="match status" value="1"/>
</dbReference>
<dbReference type="Pfam" id="PF13243">
    <property type="entry name" value="SQHop_cyclase_C"/>
    <property type="match status" value="1"/>
</dbReference>